<dbReference type="RefSeq" id="WP_085263307.1">
    <property type="nucleotide sequence ID" value="NZ_JACKVG010000007.1"/>
</dbReference>
<dbReference type="EMBL" id="LQPG01000008">
    <property type="protein sequence ID" value="ORW13424.1"/>
    <property type="molecule type" value="Genomic_DNA"/>
</dbReference>
<dbReference type="PANTHER" id="PTHR36974:SF1">
    <property type="entry name" value="DOXX FAMILY MEMBRANE PROTEIN"/>
    <property type="match status" value="1"/>
</dbReference>
<accession>A0A1X1YQR3</accession>
<organism evidence="2 3">
    <name type="scientific">Mycolicibacter longobardus</name>
    <dbReference type="NCBI Taxonomy" id="1108812"/>
    <lineage>
        <taxon>Bacteria</taxon>
        <taxon>Bacillati</taxon>
        <taxon>Actinomycetota</taxon>
        <taxon>Actinomycetes</taxon>
        <taxon>Mycobacteriales</taxon>
        <taxon>Mycobacteriaceae</taxon>
        <taxon>Mycolicibacter</taxon>
    </lineage>
</organism>
<feature type="transmembrane region" description="Helical" evidence="1">
    <location>
        <begin position="12"/>
        <end position="30"/>
    </location>
</feature>
<evidence type="ECO:0000313" key="2">
    <source>
        <dbReference type="EMBL" id="ORW13424.1"/>
    </source>
</evidence>
<evidence type="ECO:0000256" key="1">
    <source>
        <dbReference type="SAM" id="Phobius"/>
    </source>
</evidence>
<keyword evidence="1" id="KW-1133">Transmembrane helix</keyword>
<evidence type="ECO:0000313" key="3">
    <source>
        <dbReference type="Proteomes" id="UP000193866"/>
    </source>
</evidence>
<dbReference type="PANTHER" id="PTHR36974">
    <property type="entry name" value="MEMBRANE PROTEIN-RELATED"/>
    <property type="match status" value="1"/>
</dbReference>
<comment type="caution">
    <text evidence="2">The sequence shown here is derived from an EMBL/GenBank/DDBJ whole genome shotgun (WGS) entry which is preliminary data.</text>
</comment>
<gene>
    <name evidence="2" type="ORF">AWC16_04460</name>
</gene>
<feature type="transmembrane region" description="Helical" evidence="1">
    <location>
        <begin position="75"/>
        <end position="98"/>
    </location>
</feature>
<dbReference type="STRING" id="1108812.AWC16_04460"/>
<keyword evidence="1" id="KW-0472">Membrane</keyword>
<keyword evidence="3" id="KW-1185">Reference proteome</keyword>
<dbReference type="AlphaFoldDB" id="A0A1X1YQR3"/>
<feature type="transmembrane region" description="Helical" evidence="1">
    <location>
        <begin position="104"/>
        <end position="125"/>
    </location>
</feature>
<sequence>MTASSSAPHRAVNVARGLAGMLLGMGAAHFVWPKPFDAIVPAELPGTARAYTHVSGLAEVAIGALLLLPRTRREAGLAAVALFVAVFPANVNCVRLFWDKPWLRAAMIARLPLQIPMIVAALRVWRAG</sequence>
<proteinExistence type="predicted"/>
<evidence type="ECO:0008006" key="4">
    <source>
        <dbReference type="Google" id="ProtNLM"/>
    </source>
</evidence>
<reference evidence="2 3" key="1">
    <citation type="submission" date="2016-01" db="EMBL/GenBank/DDBJ databases">
        <title>The new phylogeny of the genus Mycobacterium.</title>
        <authorList>
            <person name="Tarcisio F."/>
            <person name="Conor M."/>
            <person name="Antonella G."/>
            <person name="Elisabetta G."/>
            <person name="Giulia F.S."/>
            <person name="Sara T."/>
            <person name="Anna F."/>
            <person name="Clotilde B."/>
            <person name="Roberto B."/>
            <person name="Veronica D.S."/>
            <person name="Fabio R."/>
            <person name="Monica P."/>
            <person name="Olivier J."/>
            <person name="Enrico T."/>
            <person name="Nicola S."/>
        </authorList>
    </citation>
    <scope>NUCLEOTIDE SEQUENCE [LARGE SCALE GENOMIC DNA]</scope>
    <source>
        <strain evidence="2 3">DSM 45394</strain>
    </source>
</reference>
<feature type="transmembrane region" description="Helical" evidence="1">
    <location>
        <begin position="50"/>
        <end position="68"/>
    </location>
</feature>
<protein>
    <recommendedName>
        <fullName evidence="4">DoxX family protein</fullName>
    </recommendedName>
</protein>
<keyword evidence="1" id="KW-0812">Transmembrane</keyword>
<name>A0A1X1YQR3_9MYCO</name>
<dbReference type="Proteomes" id="UP000193866">
    <property type="component" value="Unassembled WGS sequence"/>
</dbReference>